<comment type="caution">
    <text evidence="3">The sequence shown here is derived from an EMBL/GenBank/DDBJ whole genome shotgun (WGS) entry which is preliminary data.</text>
</comment>
<keyword evidence="1" id="KW-0472">Membrane</keyword>
<feature type="transmembrane region" description="Helical" evidence="1">
    <location>
        <begin position="193"/>
        <end position="213"/>
    </location>
</feature>
<keyword evidence="1" id="KW-0812">Transmembrane</keyword>
<evidence type="ECO:0000256" key="2">
    <source>
        <dbReference type="SAM" id="SignalP"/>
    </source>
</evidence>
<gene>
    <name evidence="3" type="ORF">EDC63_101624</name>
</gene>
<feature type="signal peptide" evidence="2">
    <location>
        <begin position="1"/>
        <end position="24"/>
    </location>
</feature>
<dbReference type="Proteomes" id="UP000295367">
    <property type="component" value="Unassembled WGS sequence"/>
</dbReference>
<evidence type="ECO:0000313" key="4">
    <source>
        <dbReference type="Proteomes" id="UP000295367"/>
    </source>
</evidence>
<name>A0A4R3YEY3_9PROT</name>
<dbReference type="InterPro" id="IPR022472">
    <property type="entry name" value="VPLPA-CTERM"/>
</dbReference>
<feature type="chain" id="PRO_5020658060" evidence="2">
    <location>
        <begin position="25"/>
        <end position="218"/>
    </location>
</feature>
<protein>
    <submittedName>
        <fullName evidence="3">Putative secreted protein</fullName>
    </submittedName>
</protein>
<evidence type="ECO:0000313" key="3">
    <source>
        <dbReference type="EMBL" id="TCV90650.1"/>
    </source>
</evidence>
<dbReference type="EMBL" id="SMCO01000001">
    <property type="protein sequence ID" value="TCV90650.1"/>
    <property type="molecule type" value="Genomic_DNA"/>
</dbReference>
<organism evidence="3 4">
    <name type="scientific">Sulfurirhabdus autotrophica</name>
    <dbReference type="NCBI Taxonomy" id="1706046"/>
    <lineage>
        <taxon>Bacteria</taxon>
        <taxon>Pseudomonadati</taxon>
        <taxon>Pseudomonadota</taxon>
        <taxon>Betaproteobacteria</taxon>
        <taxon>Nitrosomonadales</taxon>
        <taxon>Sulfuricellaceae</taxon>
        <taxon>Sulfurirhabdus</taxon>
    </lineage>
</organism>
<accession>A0A4R3YEY3</accession>
<dbReference type="AlphaFoldDB" id="A0A4R3YEY3"/>
<dbReference type="NCBIfam" id="TIGR03370">
    <property type="entry name" value="VPLPA-CTERM"/>
    <property type="match status" value="1"/>
</dbReference>
<keyword evidence="4" id="KW-1185">Reference proteome</keyword>
<evidence type="ECO:0000256" key="1">
    <source>
        <dbReference type="SAM" id="Phobius"/>
    </source>
</evidence>
<reference evidence="3 4" key="1">
    <citation type="submission" date="2019-03" db="EMBL/GenBank/DDBJ databases">
        <title>Genomic Encyclopedia of Type Strains, Phase IV (KMG-IV): sequencing the most valuable type-strain genomes for metagenomic binning, comparative biology and taxonomic classification.</title>
        <authorList>
            <person name="Goeker M."/>
        </authorList>
    </citation>
    <scope>NUCLEOTIDE SEQUENCE [LARGE SCALE GENOMIC DNA]</scope>
    <source>
        <strain evidence="3 4">DSM 100309</strain>
    </source>
</reference>
<sequence>MRLIKIPGGMLVVLLALGSQSVLANNISSTMLDNKPLDVSLYSSDGLGNFQIKIDEYMSAYGEQWNGDVSGPGAVGFWNALSTSPNLSISFSGASVSGNNAPILSYQGIVDASKVMFSSSATQWANNFDSNDWATDSGMYSVIASYSISGFTPGQAYSITAVVDDCCIDQDPSLGMTQHATAHITFSPSVSAVPVPAAAWLLGSGLIGLIGVARRSNI</sequence>
<keyword evidence="1" id="KW-1133">Transmembrane helix</keyword>
<keyword evidence="2" id="KW-0732">Signal</keyword>
<dbReference type="RefSeq" id="WP_223248394.1">
    <property type="nucleotide sequence ID" value="NZ_BHVT01000073.1"/>
</dbReference>
<proteinExistence type="predicted"/>